<keyword evidence="2" id="KW-0472">Membrane</keyword>
<name>A0A0C3G3L2_PILCF</name>
<feature type="region of interest" description="Disordered" evidence="1">
    <location>
        <begin position="1"/>
        <end position="195"/>
    </location>
</feature>
<evidence type="ECO:0000313" key="4">
    <source>
        <dbReference type="Proteomes" id="UP000054166"/>
    </source>
</evidence>
<feature type="region of interest" description="Disordered" evidence="1">
    <location>
        <begin position="391"/>
        <end position="414"/>
    </location>
</feature>
<feature type="compositionally biased region" description="Low complexity" evidence="1">
    <location>
        <begin position="24"/>
        <end position="195"/>
    </location>
</feature>
<dbReference type="HOGENOM" id="CLU_036215_0_0_1"/>
<reference evidence="3 4" key="1">
    <citation type="submission" date="2014-04" db="EMBL/GenBank/DDBJ databases">
        <authorList>
            <consortium name="DOE Joint Genome Institute"/>
            <person name="Kuo A."/>
            <person name="Tarkka M."/>
            <person name="Buscot F."/>
            <person name="Kohler A."/>
            <person name="Nagy L.G."/>
            <person name="Floudas D."/>
            <person name="Copeland A."/>
            <person name="Barry K.W."/>
            <person name="Cichocki N."/>
            <person name="Veneault-Fourrey C."/>
            <person name="LaButti K."/>
            <person name="Lindquist E.A."/>
            <person name="Lipzen A."/>
            <person name="Lundell T."/>
            <person name="Morin E."/>
            <person name="Murat C."/>
            <person name="Sun H."/>
            <person name="Tunlid A."/>
            <person name="Henrissat B."/>
            <person name="Grigoriev I.V."/>
            <person name="Hibbett D.S."/>
            <person name="Martin F."/>
            <person name="Nordberg H.P."/>
            <person name="Cantor M.N."/>
            <person name="Hua S.X."/>
        </authorList>
    </citation>
    <scope>NUCLEOTIDE SEQUENCE [LARGE SCALE GENOMIC DNA]</scope>
    <source>
        <strain evidence="3 4">F 1598</strain>
    </source>
</reference>
<proteinExistence type="predicted"/>
<feature type="compositionally biased region" description="Polar residues" evidence="1">
    <location>
        <begin position="454"/>
        <end position="470"/>
    </location>
</feature>
<sequence length="546" mass="56321">MSSSPETSTPTSLSASRTANPLVSSAPSTSTSASSDPAESPTSSPASKSASTSTSTSTSASMSSTPTSTSHTPSHTASASSSNTPTSTSTPKSSSTTMSTTTTTTTSTTTSSPPTSSSTSSKTTSSNTTSTPPISTHSTSHPPSTTHSSTAPTSSSQSVSPSSTHSSTPDPSSSSTTPSRTQASTSTSPSSTLKSTHFVTTTNSLGETTTSAPAVVTQIITSTASNGVLVTKTSVVANPTLSPDDRPSGSTFFKNTGAVAGVFVLVGLSVAGICLWIFFAIRRRRRTQKLERDSAVSASLAAAGFKRTDLEDDVDFGRHSRNTLADLEMAQRSTSGFGRSDNGDLFDPFAGYATASHGARGGAREGGYLPAAPASPTLPFLGMNAYLDQGRLSDHEDGGRDRRISGTGHTSAASYEPLLAYATAAPSPSLEHDDDNRPPTPPPRNPLRILHGSQPGSPSGTPTFDFSQATPDIRLSDHDRVSSEYSDESADHDDRLNPGLMRRTRAGSTGDSINDLRDDEDYSRPVLAVRNMTTLTDASSSVHSHS</sequence>
<evidence type="ECO:0000256" key="2">
    <source>
        <dbReference type="SAM" id="Phobius"/>
    </source>
</evidence>
<feature type="transmembrane region" description="Helical" evidence="2">
    <location>
        <begin position="258"/>
        <end position="281"/>
    </location>
</feature>
<evidence type="ECO:0000256" key="1">
    <source>
        <dbReference type="SAM" id="MobiDB-lite"/>
    </source>
</evidence>
<keyword evidence="2" id="KW-0812">Transmembrane</keyword>
<reference evidence="4" key="2">
    <citation type="submission" date="2015-01" db="EMBL/GenBank/DDBJ databases">
        <title>Evolutionary Origins and Diversification of the Mycorrhizal Mutualists.</title>
        <authorList>
            <consortium name="DOE Joint Genome Institute"/>
            <consortium name="Mycorrhizal Genomics Consortium"/>
            <person name="Kohler A."/>
            <person name="Kuo A."/>
            <person name="Nagy L.G."/>
            <person name="Floudas D."/>
            <person name="Copeland A."/>
            <person name="Barry K.W."/>
            <person name="Cichocki N."/>
            <person name="Veneault-Fourrey C."/>
            <person name="LaButti K."/>
            <person name="Lindquist E.A."/>
            <person name="Lipzen A."/>
            <person name="Lundell T."/>
            <person name="Morin E."/>
            <person name="Murat C."/>
            <person name="Riley R."/>
            <person name="Ohm R."/>
            <person name="Sun H."/>
            <person name="Tunlid A."/>
            <person name="Henrissat B."/>
            <person name="Grigoriev I.V."/>
            <person name="Hibbett D.S."/>
            <person name="Martin F."/>
        </authorList>
    </citation>
    <scope>NUCLEOTIDE SEQUENCE [LARGE SCALE GENOMIC DNA]</scope>
    <source>
        <strain evidence="4">F 1598</strain>
    </source>
</reference>
<keyword evidence="4" id="KW-1185">Reference proteome</keyword>
<dbReference type="EMBL" id="KN832985">
    <property type="protein sequence ID" value="KIM85166.1"/>
    <property type="molecule type" value="Genomic_DNA"/>
</dbReference>
<organism evidence="3 4">
    <name type="scientific">Piloderma croceum (strain F 1598)</name>
    <dbReference type="NCBI Taxonomy" id="765440"/>
    <lineage>
        <taxon>Eukaryota</taxon>
        <taxon>Fungi</taxon>
        <taxon>Dikarya</taxon>
        <taxon>Basidiomycota</taxon>
        <taxon>Agaricomycotina</taxon>
        <taxon>Agaricomycetes</taxon>
        <taxon>Agaricomycetidae</taxon>
        <taxon>Atheliales</taxon>
        <taxon>Atheliaceae</taxon>
        <taxon>Piloderma</taxon>
    </lineage>
</organism>
<gene>
    <name evidence="3" type="ORF">PILCRDRAFT_817153</name>
</gene>
<dbReference type="Proteomes" id="UP000054166">
    <property type="component" value="Unassembled WGS sequence"/>
</dbReference>
<feature type="compositionally biased region" description="Low complexity" evidence="1">
    <location>
        <begin position="1"/>
        <end position="16"/>
    </location>
</feature>
<dbReference type="InParanoid" id="A0A0C3G3L2"/>
<evidence type="ECO:0008006" key="5">
    <source>
        <dbReference type="Google" id="ProtNLM"/>
    </source>
</evidence>
<dbReference type="OrthoDB" id="3256702at2759"/>
<dbReference type="AlphaFoldDB" id="A0A0C3G3L2"/>
<dbReference type="STRING" id="765440.A0A0C3G3L2"/>
<accession>A0A0C3G3L2</accession>
<evidence type="ECO:0000313" key="3">
    <source>
        <dbReference type="EMBL" id="KIM85166.1"/>
    </source>
</evidence>
<protein>
    <recommendedName>
        <fullName evidence="5">REJ domain-containing protein</fullName>
    </recommendedName>
</protein>
<feature type="region of interest" description="Disordered" evidence="1">
    <location>
        <begin position="426"/>
        <end position="520"/>
    </location>
</feature>
<feature type="compositionally biased region" description="Basic and acidic residues" evidence="1">
    <location>
        <begin position="391"/>
        <end position="404"/>
    </location>
</feature>
<keyword evidence="2" id="KW-1133">Transmembrane helix</keyword>